<reference evidence="8" key="1">
    <citation type="journal article" date="2021" name="Mol. Ecol. Resour.">
        <title>Apolygus lucorum genome provides insights into omnivorousness and mesophyll feeding.</title>
        <authorList>
            <person name="Liu Y."/>
            <person name="Liu H."/>
            <person name="Wang H."/>
            <person name="Huang T."/>
            <person name="Liu B."/>
            <person name="Yang B."/>
            <person name="Yin L."/>
            <person name="Li B."/>
            <person name="Zhang Y."/>
            <person name="Zhang S."/>
            <person name="Jiang F."/>
            <person name="Zhang X."/>
            <person name="Ren Y."/>
            <person name="Wang B."/>
            <person name="Wang S."/>
            <person name="Lu Y."/>
            <person name="Wu K."/>
            <person name="Fan W."/>
            <person name="Wang G."/>
        </authorList>
    </citation>
    <scope>NUCLEOTIDE SEQUENCE</scope>
    <source>
        <strain evidence="8">12Hb</strain>
    </source>
</reference>
<keyword evidence="2 6" id="KW-0808">Transferase</keyword>
<evidence type="ECO:0000256" key="6">
    <source>
        <dbReference type="PROSITE-ProRule" id="PRU00333"/>
    </source>
</evidence>
<dbReference type="Proteomes" id="UP000466442">
    <property type="component" value="Unassembled WGS sequence"/>
</dbReference>
<comment type="cofactor">
    <cofactor evidence="6">
        <name>Zn(2+)</name>
        <dbReference type="ChEBI" id="CHEBI:29105"/>
    </cofactor>
</comment>
<feature type="domain" description="Hcy-binding" evidence="7">
    <location>
        <begin position="11"/>
        <end position="318"/>
    </location>
</feature>
<dbReference type="GO" id="GO:0009086">
    <property type="term" value="P:methionine biosynthetic process"/>
    <property type="evidence" value="ECO:0007669"/>
    <property type="project" value="TreeGrafter"/>
</dbReference>
<dbReference type="GO" id="GO:0032259">
    <property type="term" value="P:methylation"/>
    <property type="evidence" value="ECO:0007669"/>
    <property type="project" value="UniProtKB-KW"/>
</dbReference>
<dbReference type="PANTHER" id="PTHR46015">
    <property type="entry name" value="ZGC:172121"/>
    <property type="match status" value="1"/>
</dbReference>
<dbReference type="Pfam" id="PF02574">
    <property type="entry name" value="S-methyl_trans"/>
    <property type="match status" value="1"/>
</dbReference>
<dbReference type="InterPro" id="IPR036589">
    <property type="entry name" value="HCY_dom_sf"/>
</dbReference>
<dbReference type="AlphaFoldDB" id="A0A8S9Y4C2"/>
<evidence type="ECO:0000259" key="7">
    <source>
        <dbReference type="PROSITE" id="PS50970"/>
    </source>
</evidence>
<keyword evidence="9" id="KW-1185">Reference proteome</keyword>
<protein>
    <recommendedName>
        <fullName evidence="7">Hcy-binding domain-containing protein</fullName>
    </recommendedName>
</protein>
<accession>A0A8S9Y4C2</accession>
<dbReference type="PROSITE" id="PS50970">
    <property type="entry name" value="HCY"/>
    <property type="match status" value="1"/>
</dbReference>
<gene>
    <name evidence="8" type="ORF">GE061_010355</name>
</gene>
<dbReference type="PANTHER" id="PTHR46015:SF1">
    <property type="entry name" value="HOMOCYSTEINE S-METHYLTRANSFERASE-LIKE ISOFORM 1"/>
    <property type="match status" value="1"/>
</dbReference>
<organism evidence="8 9">
    <name type="scientific">Apolygus lucorum</name>
    <name type="common">Small green plant bug</name>
    <name type="synonym">Lygocoris lucorum</name>
    <dbReference type="NCBI Taxonomy" id="248454"/>
    <lineage>
        <taxon>Eukaryota</taxon>
        <taxon>Metazoa</taxon>
        <taxon>Ecdysozoa</taxon>
        <taxon>Arthropoda</taxon>
        <taxon>Hexapoda</taxon>
        <taxon>Insecta</taxon>
        <taxon>Pterygota</taxon>
        <taxon>Neoptera</taxon>
        <taxon>Paraneoptera</taxon>
        <taxon>Hemiptera</taxon>
        <taxon>Heteroptera</taxon>
        <taxon>Panheteroptera</taxon>
        <taxon>Cimicomorpha</taxon>
        <taxon>Miridae</taxon>
        <taxon>Mirini</taxon>
        <taxon>Apolygus</taxon>
    </lineage>
</organism>
<evidence type="ECO:0000313" key="8">
    <source>
        <dbReference type="EMBL" id="KAF6215599.1"/>
    </source>
</evidence>
<comment type="caution">
    <text evidence="8">The sequence shown here is derived from an EMBL/GenBank/DDBJ whole genome shotgun (WGS) entry which is preliminary data.</text>
</comment>
<dbReference type="EMBL" id="WIXP02000002">
    <property type="protein sequence ID" value="KAF6215599.1"/>
    <property type="molecule type" value="Genomic_DNA"/>
</dbReference>
<dbReference type="GO" id="GO:0008898">
    <property type="term" value="F:S-adenosylmethionine-homocysteine S-methyltransferase activity"/>
    <property type="evidence" value="ECO:0007669"/>
    <property type="project" value="TreeGrafter"/>
</dbReference>
<evidence type="ECO:0000256" key="4">
    <source>
        <dbReference type="ARBA" id="ARBA00022833"/>
    </source>
</evidence>
<evidence type="ECO:0000313" key="9">
    <source>
        <dbReference type="Proteomes" id="UP000466442"/>
    </source>
</evidence>
<evidence type="ECO:0000256" key="2">
    <source>
        <dbReference type="ARBA" id="ARBA00022679"/>
    </source>
</evidence>
<dbReference type="OrthoDB" id="261426at2759"/>
<dbReference type="GO" id="GO:0033528">
    <property type="term" value="P:S-methylmethionine cycle"/>
    <property type="evidence" value="ECO:0007669"/>
    <property type="project" value="TreeGrafter"/>
</dbReference>
<evidence type="ECO:0000256" key="5">
    <source>
        <dbReference type="ARBA" id="ARBA00034478"/>
    </source>
</evidence>
<name>A0A8S9Y4C2_APOLU</name>
<dbReference type="InterPro" id="IPR003726">
    <property type="entry name" value="HCY_dom"/>
</dbReference>
<dbReference type="Gene3D" id="3.20.20.330">
    <property type="entry name" value="Homocysteine-binding-like domain"/>
    <property type="match status" value="1"/>
</dbReference>
<keyword evidence="3 6" id="KW-0479">Metal-binding</keyword>
<dbReference type="SUPFAM" id="SSF82282">
    <property type="entry name" value="Homocysteine S-methyltransferase"/>
    <property type="match status" value="1"/>
</dbReference>
<feature type="binding site" evidence="6">
    <location>
        <position position="303"/>
    </location>
    <ligand>
        <name>Zn(2+)</name>
        <dbReference type="ChEBI" id="CHEBI:29105"/>
    </ligand>
</feature>
<sequence length="326" mass="36394">MGWLNWVFTTGTIRYTYRMGEPILTTTEFTTELELQTGAPADGHPLWASRFLVTDPEACVATYRELIRSGAGMVFTNTYQATPEAFMTHLELTESEALDVFKESVNLCRRAIKEEKMQNIIVAGSVGSINALRADGSEYSGEFCSGISRETYISKHRSRLQALVDGGVDFITFETLPCSEEALALIDLLREFPGIKGWISFFGRNTTEISNGEKFADAAVKCWARGKDQLVAVGVNCLDPAWVTPLFLSLKASDPTIPFVAYPNSGEKYDTAAKKWTPCESQKRVADYFPEWLDMGIAYVGGCCRNTAEDLRDMKRTMNAWKKNKN</sequence>
<evidence type="ECO:0000256" key="3">
    <source>
        <dbReference type="ARBA" id="ARBA00022723"/>
    </source>
</evidence>
<comment type="pathway">
    <text evidence="5">Amino-acid biosynthesis; L-methionine biosynthesis via de novo pathway.</text>
</comment>
<dbReference type="GO" id="GO:0046872">
    <property type="term" value="F:metal ion binding"/>
    <property type="evidence" value="ECO:0007669"/>
    <property type="project" value="UniProtKB-KW"/>
</dbReference>
<feature type="binding site" evidence="6">
    <location>
        <position position="237"/>
    </location>
    <ligand>
        <name>Zn(2+)</name>
        <dbReference type="ChEBI" id="CHEBI:29105"/>
    </ligand>
</feature>
<keyword evidence="4 6" id="KW-0862">Zinc</keyword>
<proteinExistence type="predicted"/>
<dbReference type="InterPro" id="IPR051486">
    <property type="entry name" value="Hcy_S-methyltransferase"/>
</dbReference>
<keyword evidence="1 6" id="KW-0489">Methyltransferase</keyword>
<evidence type="ECO:0000256" key="1">
    <source>
        <dbReference type="ARBA" id="ARBA00022603"/>
    </source>
</evidence>
<feature type="binding site" evidence="6">
    <location>
        <position position="304"/>
    </location>
    <ligand>
        <name>Zn(2+)</name>
        <dbReference type="ChEBI" id="CHEBI:29105"/>
    </ligand>
</feature>
<dbReference type="NCBIfam" id="NF007020">
    <property type="entry name" value="PRK09485.1"/>
    <property type="match status" value="1"/>
</dbReference>